<dbReference type="InterPro" id="IPR024687">
    <property type="entry name" value="MMS19_C"/>
</dbReference>
<feature type="domain" description="MMS19 C-terminal" evidence="6">
    <location>
        <begin position="698"/>
        <end position="1021"/>
    </location>
</feature>
<dbReference type="Gene3D" id="1.25.10.10">
    <property type="entry name" value="Leucine-rich Repeat Variant"/>
    <property type="match status" value="2"/>
</dbReference>
<dbReference type="Pfam" id="PF12460">
    <property type="entry name" value="MMS19_C"/>
    <property type="match status" value="1"/>
</dbReference>
<dbReference type="InterPro" id="IPR039920">
    <property type="entry name" value="MMS19"/>
</dbReference>
<dbReference type="OrthoDB" id="342900at2759"/>
<dbReference type="eggNOG" id="KOG1967">
    <property type="taxonomic scope" value="Eukaryota"/>
</dbReference>
<protein>
    <recommendedName>
        <fullName evidence="5">MMS19 nucleotide excision repair protein</fullName>
    </recommendedName>
</protein>
<dbReference type="GO" id="GO:0016226">
    <property type="term" value="P:iron-sulfur cluster assembly"/>
    <property type="evidence" value="ECO:0007669"/>
    <property type="project" value="UniProtKB-UniRule"/>
</dbReference>
<evidence type="ECO:0000313" key="8">
    <source>
        <dbReference type="EMBL" id="EFC46140.1"/>
    </source>
</evidence>
<dbReference type="PANTHER" id="PTHR12891">
    <property type="entry name" value="DNA REPAIR/TRANSCRIPTION PROTEIN MET18/MMS19"/>
    <property type="match status" value="1"/>
</dbReference>
<evidence type="ECO:0000259" key="7">
    <source>
        <dbReference type="Pfam" id="PF14500"/>
    </source>
</evidence>
<organism evidence="9">
    <name type="scientific">Naegleria gruberi</name>
    <name type="common">Amoeba</name>
    <dbReference type="NCBI Taxonomy" id="5762"/>
    <lineage>
        <taxon>Eukaryota</taxon>
        <taxon>Discoba</taxon>
        <taxon>Heterolobosea</taxon>
        <taxon>Tetramitia</taxon>
        <taxon>Eutetramitia</taxon>
        <taxon>Vahlkampfiidae</taxon>
        <taxon>Naegleria</taxon>
    </lineage>
</organism>
<keyword evidence="9" id="KW-1185">Reference proteome</keyword>
<name>D2VAU3_NAEGR</name>
<keyword evidence="5" id="KW-0227">DNA damage</keyword>
<evidence type="ECO:0000256" key="2">
    <source>
        <dbReference type="ARBA" id="ARBA00009340"/>
    </source>
</evidence>
<dbReference type="STRING" id="5762.D2VAU3"/>
<sequence>MQTSSNSNGEQELISLIDSLCNPTLPNTNKESLKSKLIEFVVNGTLTINEGIKLLGEYLNHATDDRIRGAAYAVLDLILENIPNNVGSETDETKQTTQLKLVASLLRFIGDRFYDFDCLATLLPCLFSLFKKWSSYISSEQAINVVLQFFENVNIQSIGSTSGVAHATKTRSLCFEWFSLLADRFPSIVRTIDFLNGFIQSLEGERDPGNLLYCFNLIPKVIAIFDDSELSSKILSAVSDDLFDITSCYFPITYTPPANDTRGITREDLSRSLKLCFGCNKFFAPTLFPFLLEKLSSDLVDTKLETLDYLCYCIEKFGEVNSREYLTEIWSYIKAESVKTNSMDVMKKCYESITKIARIVIIPNDPSNKPFDIPNIEAILRTALLELKSKEPKFAAQYARMIYACAVPTFEISMMVFNRVMPELVATLSESDTKDKLYGSLLMITQLLQAVAEQKGENQLPEVVFNLISQVQTVFLSIYEEEFSKNDKEMILVMVETISRIAIFRIPSTLLRDIYVSRILLKSYGEENKSFSLLHATSLEEYKERVIKDIAWIYKYAPDIVSEDILVPLFGALYGCENKSEHINRILSNISAVGKVCPSMTPSITHRLFERIESIPISESHYEHERVKVFETITSLDVSLIPAHDKVSYIQRIVKMSVTDSSSQMVDDSDTMDCSDSECAHVHHNQGNFSFLTLLLGRSLENELQQVVLDSVLQYANSVPSTGLKNFISVLSAIVIACRPTVGMGNLITMTDSLLQMALKGEQPSQVTKCIAQLVGSVLNKLPLDSTEFQQLITICNATVFDAFSQMLTVYNGDSESAERYIEMVSWILKGLVMRGAYVPHADRYSSLLCGSLVFEYNSSKVNKKVAEGFLIAIGEDETSIHKENHAIIQVLYKQRFFATNVRKLMDSINTVTQPHIIGSILLALSNLIHNVPTKVILSEVKNIFPIVLKFLEMRQILIEQDNNSEDLLYAAIKTTLTLLSDAKEEMSVHLSSIVPILLDTCKFKKSQAVRILSVEALLELTNGYKYYEIYPLKKDIIKGLEACLDDKKRKVRKAAVKCRNSYFVLSNNQ</sequence>
<keyword evidence="5" id="KW-0234">DNA repair</keyword>
<dbReference type="RefSeq" id="XP_002678884.1">
    <property type="nucleotide sequence ID" value="XM_002678838.1"/>
</dbReference>
<dbReference type="KEGG" id="ngr:NAEGRDRAFT_65978"/>
<dbReference type="GO" id="GO:0005634">
    <property type="term" value="C:nucleus"/>
    <property type="evidence" value="ECO:0007669"/>
    <property type="project" value="UniProtKB-SubCell"/>
</dbReference>
<comment type="function">
    <text evidence="5">Key component of the cytosolic iron-sulfur protein assembly (CIA) complex, a multiprotein complex that mediates the incorporation of iron-sulfur cluster into apoproteins specifically involved in DNA metabolism and genomic integrity. In the CIA complex, MMS19 acts as an adapter between early-acting CIA components and a subset of cellular target iron-sulfur proteins.</text>
</comment>
<dbReference type="InParanoid" id="D2VAU3"/>
<dbReference type="InterPro" id="IPR029240">
    <property type="entry name" value="MMS19_N"/>
</dbReference>
<gene>
    <name evidence="8" type="ORF">NAEGRDRAFT_65978</name>
</gene>
<evidence type="ECO:0000259" key="6">
    <source>
        <dbReference type="Pfam" id="PF12460"/>
    </source>
</evidence>
<reference evidence="8 9" key="1">
    <citation type="journal article" date="2010" name="Cell">
        <title>The genome of Naegleria gruberi illuminates early eukaryotic versatility.</title>
        <authorList>
            <person name="Fritz-Laylin L.K."/>
            <person name="Prochnik S.E."/>
            <person name="Ginger M.L."/>
            <person name="Dacks J.B."/>
            <person name="Carpenter M.L."/>
            <person name="Field M.C."/>
            <person name="Kuo A."/>
            <person name="Paredez A."/>
            <person name="Chapman J."/>
            <person name="Pham J."/>
            <person name="Shu S."/>
            <person name="Neupane R."/>
            <person name="Cipriano M."/>
            <person name="Mancuso J."/>
            <person name="Tu H."/>
            <person name="Salamov A."/>
            <person name="Lindquist E."/>
            <person name="Shapiro H."/>
            <person name="Lucas S."/>
            <person name="Grigoriev I.V."/>
            <person name="Cande W.Z."/>
            <person name="Fulton C."/>
            <person name="Rokhsar D.S."/>
            <person name="Dawson S.C."/>
        </authorList>
    </citation>
    <scope>NUCLEOTIDE SEQUENCE [LARGE SCALE GENOMIC DNA]</scope>
    <source>
        <strain evidence="8 9">NEG-M</strain>
    </source>
</reference>
<keyword evidence="4 5" id="KW-0539">Nucleus</keyword>
<dbReference type="GO" id="GO:0051604">
    <property type="term" value="P:protein maturation"/>
    <property type="evidence" value="ECO:0007669"/>
    <property type="project" value="UniProtKB-UniRule"/>
</dbReference>
<dbReference type="VEuPathDB" id="AmoebaDB:NAEGRDRAFT_65978"/>
<dbReference type="GO" id="GO:0006281">
    <property type="term" value="P:DNA repair"/>
    <property type="evidence" value="ECO:0007669"/>
    <property type="project" value="UniProtKB-UniRule"/>
</dbReference>
<dbReference type="GO" id="GO:0097361">
    <property type="term" value="C:cytosolic [4Fe-4S] assembly targeting complex"/>
    <property type="evidence" value="ECO:0007669"/>
    <property type="project" value="UniProtKB-UniRule"/>
</dbReference>
<accession>D2VAU3</accession>
<dbReference type="AlphaFoldDB" id="D2VAU3"/>
<feature type="domain" description="MMS19 N-terminal" evidence="7">
    <location>
        <begin position="52"/>
        <end position="337"/>
    </location>
</feature>
<evidence type="ECO:0000256" key="3">
    <source>
        <dbReference type="ARBA" id="ARBA00022737"/>
    </source>
</evidence>
<dbReference type="SUPFAM" id="SSF48371">
    <property type="entry name" value="ARM repeat"/>
    <property type="match status" value="2"/>
</dbReference>
<dbReference type="GeneID" id="8859203"/>
<evidence type="ECO:0000256" key="4">
    <source>
        <dbReference type="ARBA" id="ARBA00023242"/>
    </source>
</evidence>
<proteinExistence type="inferred from homology"/>
<comment type="similarity">
    <text evidence="2 5">Belongs to the MET18/MMS19 family.</text>
</comment>
<evidence type="ECO:0000256" key="1">
    <source>
        <dbReference type="ARBA" id="ARBA00004123"/>
    </source>
</evidence>
<keyword evidence="3" id="KW-0677">Repeat</keyword>
<dbReference type="InterPro" id="IPR016024">
    <property type="entry name" value="ARM-type_fold"/>
</dbReference>
<comment type="subcellular location">
    <subcellularLocation>
        <location evidence="1 5">Nucleus</location>
    </subcellularLocation>
</comment>
<dbReference type="EMBL" id="GG738860">
    <property type="protein sequence ID" value="EFC46140.1"/>
    <property type="molecule type" value="Genomic_DNA"/>
</dbReference>
<evidence type="ECO:0000256" key="5">
    <source>
        <dbReference type="RuleBase" id="RU367072"/>
    </source>
</evidence>
<dbReference type="FunCoup" id="D2VAU3">
    <property type="interactions" value="429"/>
</dbReference>
<evidence type="ECO:0000313" key="9">
    <source>
        <dbReference type="Proteomes" id="UP000006671"/>
    </source>
</evidence>
<dbReference type="Proteomes" id="UP000006671">
    <property type="component" value="Unassembled WGS sequence"/>
</dbReference>
<dbReference type="OMA" id="FSFMPEF"/>
<dbReference type="InterPro" id="IPR011989">
    <property type="entry name" value="ARM-like"/>
</dbReference>
<dbReference type="PANTHER" id="PTHR12891:SF0">
    <property type="entry name" value="MMS19 NUCLEOTIDE EXCISION REPAIR PROTEIN HOMOLOG"/>
    <property type="match status" value="1"/>
</dbReference>
<dbReference type="Pfam" id="PF14500">
    <property type="entry name" value="MMS19_N"/>
    <property type="match status" value="1"/>
</dbReference>